<dbReference type="InterPro" id="IPR031612">
    <property type="entry name" value="Phage_holin_Dp1"/>
</dbReference>
<comment type="caution">
    <text evidence="2">The sequence shown here is derived from an EMBL/GenBank/DDBJ whole genome shotgun (WGS) entry which is preliminary data.</text>
</comment>
<reference evidence="2" key="1">
    <citation type="submission" date="2020-04" db="EMBL/GenBank/DDBJ databases">
        <title>Deep metagenomics examines the oral microbiome during advanced dental caries in children, revealing novel taxa and co-occurrences with host molecules.</title>
        <authorList>
            <person name="Baker J.L."/>
            <person name="Morton J.T."/>
            <person name="Dinis M."/>
            <person name="Alvarez R."/>
            <person name="Tran N.C."/>
            <person name="Knight R."/>
            <person name="Edlund A."/>
        </authorList>
    </citation>
    <scope>NUCLEOTIDE SEQUENCE</scope>
    <source>
        <strain evidence="2">JCVI_29_bin.11</strain>
    </source>
</reference>
<proteinExistence type="predicted"/>
<dbReference type="AlphaFoldDB" id="A0A930L1L7"/>
<evidence type="ECO:0000313" key="3">
    <source>
        <dbReference type="Proteomes" id="UP000713964"/>
    </source>
</evidence>
<keyword evidence="1" id="KW-0812">Transmembrane</keyword>
<gene>
    <name evidence="2" type="ORF">HXO58_08125</name>
</gene>
<keyword evidence="1" id="KW-1133">Transmembrane helix</keyword>
<feature type="transmembrane region" description="Helical" evidence="1">
    <location>
        <begin position="65"/>
        <end position="82"/>
    </location>
</feature>
<keyword evidence="1" id="KW-0472">Membrane</keyword>
<protein>
    <recommendedName>
        <fullName evidence="4">Holin</fullName>
    </recommendedName>
</protein>
<evidence type="ECO:0000256" key="1">
    <source>
        <dbReference type="SAM" id="Phobius"/>
    </source>
</evidence>
<evidence type="ECO:0000313" key="2">
    <source>
        <dbReference type="EMBL" id="MBF1659785.1"/>
    </source>
</evidence>
<organism evidence="2 3">
    <name type="scientific">Rothia mucilaginosa</name>
    <dbReference type="NCBI Taxonomy" id="43675"/>
    <lineage>
        <taxon>Bacteria</taxon>
        <taxon>Bacillati</taxon>
        <taxon>Actinomycetota</taxon>
        <taxon>Actinomycetes</taxon>
        <taxon>Micrococcales</taxon>
        <taxon>Micrococcaceae</taxon>
        <taxon>Rothia</taxon>
    </lineage>
</organism>
<dbReference type="Proteomes" id="UP000713964">
    <property type="component" value="Unassembled WGS sequence"/>
</dbReference>
<accession>A0A930L1L7</accession>
<name>A0A930L1L7_9MICC</name>
<dbReference type="Pfam" id="PF16938">
    <property type="entry name" value="Phage_holin_Dp1"/>
    <property type="match status" value="1"/>
</dbReference>
<evidence type="ECO:0008006" key="4">
    <source>
        <dbReference type="Google" id="ProtNLM"/>
    </source>
</evidence>
<sequence>MTEPKHGWDEQLAAAVEAAREQPKAWLPSRVYDGLKWATLIGLPAAATLYSALDAVWHWGFSGEVAMTVTAICTFLGVLLGLSKADYKAKDGDVNGTVKLGGADAQLSLDKPANTGDKVTLKVL</sequence>
<dbReference type="EMBL" id="JABZXL010000026">
    <property type="protein sequence ID" value="MBF1659785.1"/>
    <property type="molecule type" value="Genomic_DNA"/>
</dbReference>